<name>A0A7C9ER39_OPUST</name>
<keyword evidence="5" id="KW-0653">Protein transport</keyword>
<proteinExistence type="predicted"/>
<dbReference type="SMART" id="SM00160">
    <property type="entry name" value="RanBD"/>
    <property type="match status" value="1"/>
</dbReference>
<evidence type="ECO:0000256" key="1">
    <source>
        <dbReference type="ARBA" id="ARBA00004567"/>
    </source>
</evidence>
<reference evidence="12" key="2">
    <citation type="submission" date="2020-07" db="EMBL/GenBank/DDBJ databases">
        <authorList>
            <person name="Vera ALvarez R."/>
            <person name="Arias-Moreno D.M."/>
            <person name="Jimenez-Jacinto V."/>
            <person name="Jimenez-Bremont J.F."/>
            <person name="Swaminathan K."/>
            <person name="Moose S.P."/>
            <person name="Guerrero-Gonzalez M.L."/>
            <person name="Marino-Ramirez L."/>
            <person name="Landsman D."/>
            <person name="Rodriguez-Kessler M."/>
            <person name="Delgado-Sanchez P."/>
        </authorList>
    </citation>
    <scope>NUCLEOTIDE SEQUENCE</scope>
    <source>
        <tissue evidence="12">Cladode</tissue>
    </source>
</reference>
<dbReference type="PROSITE" id="PS50196">
    <property type="entry name" value="RANBD1"/>
    <property type="match status" value="1"/>
</dbReference>
<evidence type="ECO:0000256" key="10">
    <source>
        <dbReference type="SAM" id="MobiDB-lite"/>
    </source>
</evidence>
<evidence type="ECO:0000256" key="2">
    <source>
        <dbReference type="ARBA" id="ARBA00022448"/>
    </source>
</evidence>
<evidence type="ECO:0000256" key="3">
    <source>
        <dbReference type="ARBA" id="ARBA00022737"/>
    </source>
</evidence>
<dbReference type="PANTHER" id="PTHR23138">
    <property type="entry name" value="RAN BINDING PROTEIN"/>
    <property type="match status" value="1"/>
</dbReference>
<evidence type="ECO:0000259" key="11">
    <source>
        <dbReference type="PROSITE" id="PS50196"/>
    </source>
</evidence>
<feature type="compositionally biased region" description="Polar residues" evidence="10">
    <location>
        <begin position="276"/>
        <end position="286"/>
    </location>
</feature>
<feature type="region of interest" description="Disordered" evidence="10">
    <location>
        <begin position="1"/>
        <end position="223"/>
    </location>
</feature>
<feature type="region of interest" description="Disordered" evidence="10">
    <location>
        <begin position="275"/>
        <end position="303"/>
    </location>
</feature>
<keyword evidence="3" id="KW-0677">Repeat</keyword>
<evidence type="ECO:0000256" key="4">
    <source>
        <dbReference type="ARBA" id="ARBA00022816"/>
    </source>
</evidence>
<feature type="compositionally biased region" description="Basic and acidic residues" evidence="10">
    <location>
        <begin position="119"/>
        <end position="132"/>
    </location>
</feature>
<keyword evidence="7" id="KW-0811">Translocation</keyword>
<dbReference type="SUPFAM" id="SSF50729">
    <property type="entry name" value="PH domain-like"/>
    <property type="match status" value="1"/>
</dbReference>
<feature type="compositionally biased region" description="Low complexity" evidence="10">
    <location>
        <begin position="78"/>
        <end position="88"/>
    </location>
</feature>
<dbReference type="PANTHER" id="PTHR23138:SF142">
    <property type="entry name" value="RAN-BINDING PROTEIN 3B-RELATED"/>
    <property type="match status" value="1"/>
</dbReference>
<dbReference type="GO" id="GO:0015031">
    <property type="term" value="P:protein transport"/>
    <property type="evidence" value="ECO:0007669"/>
    <property type="project" value="UniProtKB-KW"/>
</dbReference>
<dbReference type="EMBL" id="GISG01249468">
    <property type="protein sequence ID" value="MBA4671047.1"/>
    <property type="molecule type" value="Transcribed_RNA"/>
</dbReference>
<evidence type="ECO:0000256" key="6">
    <source>
        <dbReference type="ARBA" id="ARBA00022990"/>
    </source>
</evidence>
<dbReference type="CDD" id="cd13169">
    <property type="entry name" value="RanBD_NUP50_plant"/>
    <property type="match status" value="1"/>
</dbReference>
<dbReference type="Pfam" id="PF08911">
    <property type="entry name" value="NUP50"/>
    <property type="match status" value="1"/>
</dbReference>
<evidence type="ECO:0000313" key="12">
    <source>
        <dbReference type="EMBL" id="MBA4671047.1"/>
    </source>
</evidence>
<feature type="compositionally biased region" description="Acidic residues" evidence="10">
    <location>
        <begin position="109"/>
        <end position="118"/>
    </location>
</feature>
<dbReference type="GO" id="GO:0005643">
    <property type="term" value="C:nuclear pore"/>
    <property type="evidence" value="ECO:0007669"/>
    <property type="project" value="UniProtKB-SubCell"/>
</dbReference>
<dbReference type="Gene3D" id="2.30.29.30">
    <property type="entry name" value="Pleckstrin-homology domain (PH domain)/Phosphotyrosine-binding domain (PTB)"/>
    <property type="match status" value="1"/>
</dbReference>
<sequence>MGDENQPSKKRAAGRELSRDNPGLDDEEDVSEQELGTFKKASDEVLAARRIVKVRRQQTSTEPSAPSSNPFAGIRLVPPAATPANAATESKVAEENTDGEDSGKKDETKEEPETENEETEGKPEEISSKEQTDPVEQAAEINQADRADERSVGNGGEKAVDPKTADEAEAVGGTTKTVEAEPADGKQAEGEKTEADDQKENEKPDAGGSGGAPLSSFGQLSNNQNAFTGLSGTGFSSLSFSCGSIQKDGSPSQSSLPTFSFGTSNSGSTSLFGSTAASIGTKSEGSTLRPLQEVPTETGEENEETVFSADSALFEYLDGGWKERGKGEVKLNVLKSEAQKARLVMRAKGNLRLILNASLYPDMKLTKMDKKGVTFPCVNTATEGKDGLSTFALKFKDSSIVEEFSTAVSAHKGTPYAALKTPENSPKASED</sequence>
<keyword evidence="9" id="KW-0539">Nucleus</keyword>
<dbReference type="InterPro" id="IPR045207">
    <property type="entry name" value="RanBD_NUP50_plant"/>
</dbReference>
<dbReference type="GO" id="GO:0051028">
    <property type="term" value="P:mRNA transport"/>
    <property type="evidence" value="ECO:0007669"/>
    <property type="project" value="UniProtKB-KW"/>
</dbReference>
<keyword evidence="4" id="KW-0509">mRNA transport</keyword>
<evidence type="ECO:0000256" key="7">
    <source>
        <dbReference type="ARBA" id="ARBA00023010"/>
    </source>
</evidence>
<evidence type="ECO:0000256" key="8">
    <source>
        <dbReference type="ARBA" id="ARBA00023132"/>
    </source>
</evidence>
<dbReference type="InterPro" id="IPR000156">
    <property type="entry name" value="Ran_bind_dom"/>
</dbReference>
<protein>
    <recommendedName>
        <fullName evidence="11">RanBD1 domain-containing protein</fullName>
    </recommendedName>
</protein>
<reference evidence="12" key="1">
    <citation type="journal article" date="2013" name="J. Plant Res.">
        <title>Effect of fungi and light on seed germination of three Opuntia species from semiarid lands of central Mexico.</title>
        <authorList>
            <person name="Delgado-Sanchez P."/>
            <person name="Jimenez-Bremont J.F."/>
            <person name="Guerrero-Gonzalez Mde L."/>
            <person name="Flores J."/>
        </authorList>
    </citation>
    <scope>NUCLEOTIDE SEQUENCE</scope>
    <source>
        <tissue evidence="12">Cladode</tissue>
    </source>
</reference>
<feature type="compositionally biased region" description="Basic and acidic residues" evidence="10">
    <location>
        <begin position="183"/>
        <end position="205"/>
    </location>
</feature>
<keyword evidence="6" id="KW-0007">Acetylation</keyword>
<organism evidence="12">
    <name type="scientific">Opuntia streptacantha</name>
    <name type="common">Prickly pear cactus</name>
    <name type="synonym">Opuntia cardona</name>
    <dbReference type="NCBI Taxonomy" id="393608"/>
    <lineage>
        <taxon>Eukaryota</taxon>
        <taxon>Viridiplantae</taxon>
        <taxon>Streptophyta</taxon>
        <taxon>Embryophyta</taxon>
        <taxon>Tracheophyta</taxon>
        <taxon>Spermatophyta</taxon>
        <taxon>Magnoliopsida</taxon>
        <taxon>eudicotyledons</taxon>
        <taxon>Gunneridae</taxon>
        <taxon>Pentapetalae</taxon>
        <taxon>Caryophyllales</taxon>
        <taxon>Cactineae</taxon>
        <taxon>Cactaceae</taxon>
        <taxon>Opuntioideae</taxon>
        <taxon>Opuntia</taxon>
    </lineage>
</organism>
<evidence type="ECO:0000256" key="9">
    <source>
        <dbReference type="ARBA" id="ARBA00023242"/>
    </source>
</evidence>
<accession>A0A7C9ER39</accession>
<feature type="domain" description="RanBD1" evidence="11">
    <location>
        <begin position="284"/>
        <end position="408"/>
    </location>
</feature>
<dbReference type="InterPro" id="IPR011993">
    <property type="entry name" value="PH-like_dom_sf"/>
</dbReference>
<dbReference type="InterPro" id="IPR045255">
    <property type="entry name" value="RanBP1-like"/>
</dbReference>
<feature type="compositionally biased region" description="Polar residues" evidence="10">
    <location>
        <begin position="57"/>
        <end position="70"/>
    </location>
</feature>
<evidence type="ECO:0000256" key="5">
    <source>
        <dbReference type="ARBA" id="ARBA00022927"/>
    </source>
</evidence>
<keyword evidence="2" id="KW-0813">Transport</keyword>
<dbReference type="InterPro" id="IPR015007">
    <property type="entry name" value="NUP2/50/61"/>
</dbReference>
<dbReference type="AlphaFoldDB" id="A0A7C9ER39"/>
<dbReference type="Pfam" id="PF00638">
    <property type="entry name" value="Ran_BP1"/>
    <property type="match status" value="1"/>
</dbReference>
<keyword evidence="8" id="KW-0906">Nuclear pore complex</keyword>
<feature type="compositionally biased region" description="Acidic residues" evidence="10">
    <location>
        <begin position="23"/>
        <end position="32"/>
    </location>
</feature>
<comment type="subcellular location">
    <subcellularLocation>
        <location evidence="1">Nucleus</location>
        <location evidence="1">Nuclear pore complex</location>
    </subcellularLocation>
</comment>